<reference evidence="3 4" key="1">
    <citation type="submission" date="2015-08" db="EMBL/GenBank/DDBJ databases">
        <title>Next Generation Sequencing and Analysis of the Genome of Puccinia sorghi L Schw, the Causal Agent of Maize Common Rust.</title>
        <authorList>
            <person name="Rochi L."/>
            <person name="Burguener G."/>
            <person name="Darino M."/>
            <person name="Turjanski A."/>
            <person name="Kreff E."/>
            <person name="Dieguez M.J."/>
            <person name="Sacco F."/>
        </authorList>
    </citation>
    <scope>NUCLEOTIDE SEQUENCE [LARGE SCALE GENOMIC DNA]</scope>
    <source>
        <strain evidence="3 4">RO10H11247</strain>
    </source>
</reference>
<dbReference type="GO" id="GO:0003682">
    <property type="term" value="F:chromatin binding"/>
    <property type="evidence" value="ECO:0007669"/>
    <property type="project" value="InterPro"/>
</dbReference>
<evidence type="ECO:0000256" key="1">
    <source>
        <dbReference type="SAM" id="MobiDB-lite"/>
    </source>
</evidence>
<proteinExistence type="predicted"/>
<feature type="region of interest" description="Disordered" evidence="1">
    <location>
        <begin position="1"/>
        <end position="30"/>
    </location>
</feature>
<feature type="compositionally biased region" description="Low complexity" evidence="1">
    <location>
        <begin position="16"/>
        <end position="30"/>
    </location>
</feature>
<dbReference type="VEuPathDB" id="FungiDB:VP01_2112g5"/>
<gene>
    <name evidence="3" type="ORF">VP01_2112g5</name>
</gene>
<dbReference type="PROSITE" id="PS51038">
    <property type="entry name" value="BAH"/>
    <property type="match status" value="1"/>
</dbReference>
<keyword evidence="4" id="KW-1185">Reference proteome</keyword>
<dbReference type="EMBL" id="LAVV01006962">
    <property type="protein sequence ID" value="KNZ57616.1"/>
    <property type="molecule type" value="Genomic_DNA"/>
</dbReference>
<name>A0A0L6V9Z1_9BASI</name>
<feature type="compositionally biased region" description="Polar residues" evidence="1">
    <location>
        <begin position="49"/>
        <end position="67"/>
    </location>
</feature>
<dbReference type="OrthoDB" id="2500345at2759"/>
<feature type="domain" description="BAH" evidence="2">
    <location>
        <begin position="198"/>
        <end position="362"/>
    </location>
</feature>
<evidence type="ECO:0000313" key="3">
    <source>
        <dbReference type="EMBL" id="KNZ57616.1"/>
    </source>
</evidence>
<dbReference type="InterPro" id="IPR001025">
    <property type="entry name" value="BAH_dom"/>
</dbReference>
<feature type="region of interest" description="Disordered" evidence="1">
    <location>
        <begin position="133"/>
        <end position="172"/>
    </location>
</feature>
<feature type="compositionally biased region" description="Basic residues" evidence="1">
    <location>
        <begin position="141"/>
        <end position="154"/>
    </location>
</feature>
<feature type="region of interest" description="Disordered" evidence="1">
    <location>
        <begin position="49"/>
        <end position="84"/>
    </location>
</feature>
<protein>
    <recommendedName>
        <fullName evidence="2">BAH domain-containing protein</fullName>
    </recommendedName>
</protein>
<comment type="caution">
    <text evidence="3">The sequence shown here is derived from an EMBL/GenBank/DDBJ whole genome shotgun (WGS) entry which is preliminary data.</text>
</comment>
<dbReference type="InterPro" id="IPR043151">
    <property type="entry name" value="BAH_sf"/>
</dbReference>
<dbReference type="Proteomes" id="UP000037035">
    <property type="component" value="Unassembled WGS sequence"/>
</dbReference>
<accession>A0A0L6V9Z1</accession>
<evidence type="ECO:0000313" key="4">
    <source>
        <dbReference type="Proteomes" id="UP000037035"/>
    </source>
</evidence>
<dbReference type="Gene3D" id="2.30.30.490">
    <property type="match status" value="1"/>
</dbReference>
<evidence type="ECO:0000259" key="2">
    <source>
        <dbReference type="PROSITE" id="PS51038"/>
    </source>
</evidence>
<dbReference type="AlphaFoldDB" id="A0A0L6V9Z1"/>
<sequence length="404" mass="46174">MARTVPNTVSRKPLRRSSSPTSSSTPTDCQSLNRNNLNRFFLNDTHHQQAYSHSSLTPSKSYPSVANHTRIPPSNYPKTSSHACPSNISARKSHCFLRVLVPRCPPSLIKESSVLRKRHHALLSRIINVSQKASNRSYQARNKKTRRTPAKKVNGKHDAKQDASVGHDSFGGSPAAEMLSDGQFNLLPDLNEAYVDGQCFREGDAVFVVPDEENIPEDSHPDRYWLALIKTIKNRSSSHSHLRHERRLPVQPEVLLRVEWFYRFQDFEKFTRSNAFFQKVAKELKNMGFRSNDGRHKTPDFRFQDKELIRTDHSSIIHLNSLAGKADVYQFDDQMPLNLPNQPVFQRCCSQDIDHPIADKVARSIGVLCYYYRIHTILTLLMTFRKVIMSLGVGVRGGMIRVKR</sequence>
<organism evidence="3 4">
    <name type="scientific">Puccinia sorghi</name>
    <dbReference type="NCBI Taxonomy" id="27349"/>
    <lineage>
        <taxon>Eukaryota</taxon>
        <taxon>Fungi</taxon>
        <taxon>Dikarya</taxon>
        <taxon>Basidiomycota</taxon>
        <taxon>Pucciniomycotina</taxon>
        <taxon>Pucciniomycetes</taxon>
        <taxon>Pucciniales</taxon>
        <taxon>Pucciniaceae</taxon>
        <taxon>Puccinia</taxon>
    </lineage>
</organism>